<protein>
    <recommendedName>
        <fullName evidence="4">Reverse transcriptase domain-containing protein</fullName>
    </recommendedName>
</protein>
<dbReference type="PANTHER" id="PTHR24559">
    <property type="entry name" value="TRANSPOSON TY3-I GAG-POL POLYPROTEIN"/>
    <property type="match status" value="1"/>
</dbReference>
<dbReference type="InterPro" id="IPR043502">
    <property type="entry name" value="DNA/RNA_pol_sf"/>
</dbReference>
<dbReference type="Gene3D" id="3.30.70.270">
    <property type="match status" value="1"/>
</dbReference>
<dbReference type="InterPro" id="IPR043128">
    <property type="entry name" value="Rev_trsase/Diguanyl_cyclase"/>
</dbReference>
<keyword evidence="3" id="KW-1185">Reference proteome</keyword>
<evidence type="ECO:0000313" key="3">
    <source>
        <dbReference type="Proteomes" id="UP000324629"/>
    </source>
</evidence>
<dbReference type="EMBL" id="QNGE01007614">
    <property type="protein sequence ID" value="KAA3670974.1"/>
    <property type="molecule type" value="Genomic_DNA"/>
</dbReference>
<dbReference type="PANTHER" id="PTHR24559:SF444">
    <property type="entry name" value="REVERSE TRANSCRIPTASE DOMAIN-CONTAINING PROTEIN"/>
    <property type="match status" value="1"/>
</dbReference>
<accession>A0A5J4N643</accession>
<evidence type="ECO:0000313" key="2">
    <source>
        <dbReference type="EMBL" id="KAA3670974.1"/>
    </source>
</evidence>
<dbReference type="SUPFAM" id="SSF56672">
    <property type="entry name" value="DNA/RNA polymerases"/>
    <property type="match status" value="1"/>
</dbReference>
<comment type="caution">
    <text evidence="2">The sequence shown here is derived from an EMBL/GenBank/DDBJ whole genome shotgun (WGS) entry which is preliminary data.</text>
</comment>
<name>A0A5J4N643_9TREM</name>
<dbReference type="Proteomes" id="UP000324629">
    <property type="component" value="Unassembled WGS sequence"/>
</dbReference>
<dbReference type="Gene3D" id="3.10.10.10">
    <property type="entry name" value="HIV Type 1 Reverse Transcriptase, subunit A, domain 1"/>
    <property type="match status" value="1"/>
</dbReference>
<keyword evidence="1" id="KW-0732">Signal</keyword>
<reference evidence="2 3" key="1">
    <citation type="journal article" date="2019" name="Gigascience">
        <title>Whole-genome sequence of the oriental lung fluke Paragonimus westermani.</title>
        <authorList>
            <person name="Oey H."/>
            <person name="Zakrzewski M."/>
            <person name="Narain K."/>
            <person name="Devi K.R."/>
            <person name="Agatsuma T."/>
            <person name="Nawaratna S."/>
            <person name="Gobert G.N."/>
            <person name="Jones M.K."/>
            <person name="Ragan M.A."/>
            <person name="McManus D.P."/>
            <person name="Krause L."/>
        </authorList>
    </citation>
    <scope>NUCLEOTIDE SEQUENCE [LARGE SCALE GENOMIC DNA]</scope>
    <source>
        <strain evidence="2 3">IND2009</strain>
    </source>
</reference>
<evidence type="ECO:0008006" key="4">
    <source>
        <dbReference type="Google" id="ProtNLM"/>
    </source>
</evidence>
<feature type="signal peptide" evidence="1">
    <location>
        <begin position="1"/>
        <end position="16"/>
    </location>
</feature>
<feature type="chain" id="PRO_5023803858" description="Reverse transcriptase domain-containing protein" evidence="1">
    <location>
        <begin position="17"/>
        <end position="131"/>
    </location>
</feature>
<dbReference type="AlphaFoldDB" id="A0A5J4N643"/>
<organism evidence="2 3">
    <name type="scientific">Paragonimus westermani</name>
    <dbReference type="NCBI Taxonomy" id="34504"/>
    <lineage>
        <taxon>Eukaryota</taxon>
        <taxon>Metazoa</taxon>
        <taxon>Spiralia</taxon>
        <taxon>Lophotrochozoa</taxon>
        <taxon>Platyhelminthes</taxon>
        <taxon>Trematoda</taxon>
        <taxon>Digenea</taxon>
        <taxon>Plagiorchiida</taxon>
        <taxon>Troglotremata</taxon>
        <taxon>Troglotrematidae</taxon>
        <taxon>Paragonimus</taxon>
    </lineage>
</organism>
<gene>
    <name evidence="2" type="ORF">DEA37_0014831</name>
</gene>
<evidence type="ECO:0000256" key="1">
    <source>
        <dbReference type="SAM" id="SignalP"/>
    </source>
</evidence>
<feature type="non-terminal residue" evidence="2">
    <location>
        <position position="1"/>
    </location>
</feature>
<dbReference type="InterPro" id="IPR053134">
    <property type="entry name" value="RNA-dir_DNA_polymerase"/>
</dbReference>
<sequence>WSKAFAFLVLADSCLCRTPKHFGNLSPICKPIATKSRRLSSPDQKFVESEVRRLLAEGIIEPSYSSWVAQVLATSNVNHKERMVVDYSRTVSRSTYLDAYPLPRIDELVEKISRYEIYTIIDLRIAYYQVL</sequence>
<proteinExistence type="predicted"/>